<proteinExistence type="predicted"/>
<dbReference type="HOGENOM" id="CLU_3336203_0_0_1"/>
<feature type="transmembrane region" description="Helical" evidence="1">
    <location>
        <begin position="12"/>
        <end position="31"/>
    </location>
</feature>
<protein>
    <submittedName>
        <fullName evidence="2">Uncharacterized protein</fullName>
    </submittedName>
</protein>
<keyword evidence="1" id="KW-0472">Membrane</keyword>
<sequence>MGMRKKTLMDKMIKAVILLPGLHSTPLYIWFHMPNMDD</sequence>
<accession>T1KX67</accession>
<dbReference type="EnsemblMetazoa" id="tetur25g01310.1">
    <property type="protein sequence ID" value="tetur25g01310.1"/>
    <property type="gene ID" value="tetur25g01310"/>
</dbReference>
<evidence type="ECO:0000313" key="2">
    <source>
        <dbReference type="EnsemblMetazoa" id="tetur25g01310.1"/>
    </source>
</evidence>
<organism evidence="2 3">
    <name type="scientific">Tetranychus urticae</name>
    <name type="common">Two-spotted spider mite</name>
    <dbReference type="NCBI Taxonomy" id="32264"/>
    <lineage>
        <taxon>Eukaryota</taxon>
        <taxon>Metazoa</taxon>
        <taxon>Ecdysozoa</taxon>
        <taxon>Arthropoda</taxon>
        <taxon>Chelicerata</taxon>
        <taxon>Arachnida</taxon>
        <taxon>Acari</taxon>
        <taxon>Acariformes</taxon>
        <taxon>Trombidiformes</taxon>
        <taxon>Prostigmata</taxon>
        <taxon>Eleutherengona</taxon>
        <taxon>Raphignathae</taxon>
        <taxon>Tetranychoidea</taxon>
        <taxon>Tetranychidae</taxon>
        <taxon>Tetranychus</taxon>
    </lineage>
</organism>
<keyword evidence="1" id="KW-0812">Transmembrane</keyword>
<dbReference type="EMBL" id="CAEY01000676">
    <property type="status" value="NOT_ANNOTATED_CDS"/>
    <property type="molecule type" value="Genomic_DNA"/>
</dbReference>
<keyword evidence="3" id="KW-1185">Reference proteome</keyword>
<keyword evidence="1" id="KW-1133">Transmembrane helix</keyword>
<name>T1KX67_TETUR</name>
<dbReference type="Proteomes" id="UP000015104">
    <property type="component" value="Unassembled WGS sequence"/>
</dbReference>
<reference evidence="2" key="2">
    <citation type="submission" date="2015-06" db="UniProtKB">
        <authorList>
            <consortium name="EnsemblMetazoa"/>
        </authorList>
    </citation>
    <scope>IDENTIFICATION</scope>
</reference>
<reference evidence="3" key="1">
    <citation type="submission" date="2011-08" db="EMBL/GenBank/DDBJ databases">
        <authorList>
            <person name="Rombauts S."/>
        </authorList>
    </citation>
    <scope>NUCLEOTIDE SEQUENCE</scope>
    <source>
        <strain evidence="3">London</strain>
    </source>
</reference>
<evidence type="ECO:0000313" key="3">
    <source>
        <dbReference type="Proteomes" id="UP000015104"/>
    </source>
</evidence>
<dbReference type="AlphaFoldDB" id="T1KX67"/>
<evidence type="ECO:0000256" key="1">
    <source>
        <dbReference type="SAM" id="Phobius"/>
    </source>
</evidence>